<evidence type="ECO:0000313" key="2">
    <source>
        <dbReference type="Proteomes" id="UP001501288"/>
    </source>
</evidence>
<gene>
    <name evidence="1" type="ORF">GCM10009762_04940</name>
</gene>
<accession>A0ABN2B4N5</accession>
<evidence type="ECO:0008006" key="3">
    <source>
        <dbReference type="Google" id="ProtNLM"/>
    </source>
</evidence>
<dbReference type="EMBL" id="BAAANV010000015">
    <property type="protein sequence ID" value="GAA1533660.1"/>
    <property type="molecule type" value="Genomic_DNA"/>
</dbReference>
<sequence length="327" mass="35562">MFGSAQEIFEGLHAHTQDYSVGGVLVRGVDLEGSLLVEILHGLRSPGSQRHAQDLRRATAVLADALTDDSFRDSFRKLVRDVGATTAISGVLKPLGVEWTDESINWREYWRWVGQSAGANRALSWLVAIVQADSYPRWKLIKEAIAPSVSDLHIEKPSIHRSGRWLWLDRARAGLTSLPRLVRSLRSPVPAVVSLNPSSIRPLHVAAPIETQRLVEPAAADQSVIASASSGYALSRVARATDTDRRYVLPLDGEIGQPYMLAAVAADLIEWIEQGVSTPESLGALASEHYGIELEAALVPLQTFLDALTRLGLLTLSPGVPLGRNQP</sequence>
<reference evidence="1 2" key="1">
    <citation type="journal article" date="2019" name="Int. J. Syst. Evol. Microbiol.">
        <title>The Global Catalogue of Microorganisms (GCM) 10K type strain sequencing project: providing services to taxonomists for standard genome sequencing and annotation.</title>
        <authorList>
            <consortium name="The Broad Institute Genomics Platform"/>
            <consortium name="The Broad Institute Genome Sequencing Center for Infectious Disease"/>
            <person name="Wu L."/>
            <person name="Ma J."/>
        </authorList>
    </citation>
    <scope>NUCLEOTIDE SEQUENCE [LARGE SCALE GENOMIC DNA]</scope>
    <source>
        <strain evidence="1 2">JCM 14588</strain>
    </source>
</reference>
<name>A0ABN2B4N5_9MICO</name>
<dbReference type="Proteomes" id="UP001501288">
    <property type="component" value="Unassembled WGS sequence"/>
</dbReference>
<evidence type="ECO:0000313" key="1">
    <source>
        <dbReference type="EMBL" id="GAA1533660.1"/>
    </source>
</evidence>
<organism evidence="1 2">
    <name type="scientific">Dermacoccus barathri</name>
    <dbReference type="NCBI Taxonomy" id="322601"/>
    <lineage>
        <taxon>Bacteria</taxon>
        <taxon>Bacillati</taxon>
        <taxon>Actinomycetota</taxon>
        <taxon>Actinomycetes</taxon>
        <taxon>Micrococcales</taxon>
        <taxon>Dermacoccaceae</taxon>
        <taxon>Dermacoccus</taxon>
    </lineage>
</organism>
<comment type="caution">
    <text evidence="1">The sequence shown here is derived from an EMBL/GenBank/DDBJ whole genome shotgun (WGS) entry which is preliminary data.</text>
</comment>
<keyword evidence="2" id="KW-1185">Reference proteome</keyword>
<protein>
    <recommendedName>
        <fullName evidence="3">PqqD family protein</fullName>
    </recommendedName>
</protein>
<proteinExistence type="predicted"/>